<dbReference type="PANTHER" id="PTHR43793">
    <property type="entry name" value="FAD SYNTHASE"/>
    <property type="match status" value="1"/>
</dbReference>
<dbReference type="NCBIfam" id="TIGR00125">
    <property type="entry name" value="cyt_tran_rel"/>
    <property type="match status" value="1"/>
</dbReference>
<comment type="caution">
    <text evidence="4">The sequence shown here is derived from an EMBL/GenBank/DDBJ whole genome shotgun (WGS) entry which is preliminary data.</text>
</comment>
<dbReference type="AlphaFoldDB" id="E2ZF31"/>
<dbReference type="Gene3D" id="3.40.50.620">
    <property type="entry name" value="HUPs"/>
    <property type="match status" value="1"/>
</dbReference>
<evidence type="ECO:0000256" key="2">
    <source>
        <dbReference type="ARBA" id="ARBA00022695"/>
    </source>
</evidence>
<dbReference type="RefSeq" id="WP_005937754.1">
    <property type="nucleotide sequence ID" value="NZ_GL538237.1"/>
</dbReference>
<keyword evidence="2 4" id="KW-0548">Nucleotidyltransferase</keyword>
<dbReference type="InterPro" id="IPR014729">
    <property type="entry name" value="Rossmann-like_a/b/a_fold"/>
</dbReference>
<feature type="domain" description="Cytidyltransferase-like" evidence="3">
    <location>
        <begin position="7"/>
        <end position="131"/>
    </location>
</feature>
<dbReference type="HOGENOM" id="CLU_034585_2_2_9"/>
<dbReference type="OrthoDB" id="9802794at2"/>
<dbReference type="STRING" id="748224.HMPREF9436_00260"/>
<dbReference type="BioCyc" id="FCF748224-HMP:GTSS-1583-MONOMER"/>
<protein>
    <submittedName>
        <fullName evidence="4">Putative glycerol-3-phosphate cytidylyltransferase</fullName>
    </submittedName>
</protein>
<dbReference type="EMBL" id="AECU01000025">
    <property type="protein sequence ID" value="EFQ08151.1"/>
    <property type="molecule type" value="Genomic_DNA"/>
</dbReference>
<accession>E2ZF31</accession>
<dbReference type="SUPFAM" id="SSF52374">
    <property type="entry name" value="Nucleotidylyl transferase"/>
    <property type="match status" value="1"/>
</dbReference>
<keyword evidence="1 4" id="KW-0808">Transferase</keyword>
<dbReference type="InterPro" id="IPR050385">
    <property type="entry name" value="Archaeal_FAD_synthase"/>
</dbReference>
<evidence type="ECO:0000313" key="4">
    <source>
        <dbReference type="EMBL" id="EFQ08151.1"/>
    </source>
</evidence>
<dbReference type="Pfam" id="PF01467">
    <property type="entry name" value="CTP_transf_like"/>
    <property type="match status" value="1"/>
</dbReference>
<reference evidence="4 5" key="1">
    <citation type="submission" date="2010-08" db="EMBL/GenBank/DDBJ databases">
        <authorList>
            <person name="Weinstock G."/>
            <person name="Sodergren E."/>
            <person name="Clifton S."/>
            <person name="Fulton L."/>
            <person name="Fulton B."/>
            <person name="Courtney L."/>
            <person name="Fronick C."/>
            <person name="Harrison M."/>
            <person name="Strong C."/>
            <person name="Farmer C."/>
            <person name="Delahaunty K."/>
            <person name="Markovic C."/>
            <person name="Hall O."/>
            <person name="Minx P."/>
            <person name="Tomlinson C."/>
            <person name="Mitreva M."/>
            <person name="Hou S."/>
            <person name="Chen J."/>
            <person name="Wollam A."/>
            <person name="Pepin K.H."/>
            <person name="Johnson M."/>
            <person name="Bhonagiri V."/>
            <person name="Zhang X."/>
            <person name="Suruliraj S."/>
            <person name="Warren W."/>
            <person name="Chinwalla A."/>
            <person name="Mardis E.R."/>
            <person name="Wilson R.K."/>
        </authorList>
    </citation>
    <scope>NUCLEOTIDE SEQUENCE [LARGE SCALE GENOMIC DNA]</scope>
    <source>
        <strain evidence="4 5">KLE1255</strain>
    </source>
</reference>
<gene>
    <name evidence="4" type="ORF">HMPREF9436_00260</name>
</gene>
<dbReference type="GO" id="GO:0016779">
    <property type="term" value="F:nucleotidyltransferase activity"/>
    <property type="evidence" value="ECO:0007669"/>
    <property type="project" value="UniProtKB-KW"/>
</dbReference>
<evidence type="ECO:0000313" key="5">
    <source>
        <dbReference type="Proteomes" id="UP000006028"/>
    </source>
</evidence>
<name>E2ZF31_9FIRM</name>
<proteinExistence type="predicted"/>
<dbReference type="eggNOG" id="COG0615">
    <property type="taxonomic scope" value="Bacteria"/>
</dbReference>
<sequence>MSKIVGYTTGVYDMFHIGHLNVIRRAKEQCDYLIVGVSTDELVQKEKNKTPVIPYEERAAIVAALRYVDEVVPQEDKNKLGAWEKYHFDKMFVGSDWKGTPQWEKYERQLRPHGVEIVYLSHTDGISSTKLTGVIKGILDEHPGEGGGVSNLILLHSNHYAIEYERLVA</sequence>
<dbReference type="PANTHER" id="PTHR43793:SF1">
    <property type="entry name" value="FAD SYNTHASE"/>
    <property type="match status" value="1"/>
</dbReference>
<evidence type="ECO:0000256" key="1">
    <source>
        <dbReference type="ARBA" id="ARBA00022679"/>
    </source>
</evidence>
<dbReference type="InterPro" id="IPR004821">
    <property type="entry name" value="Cyt_trans-like"/>
</dbReference>
<dbReference type="Proteomes" id="UP000006028">
    <property type="component" value="Unassembled WGS sequence"/>
</dbReference>
<organism evidence="4 5">
    <name type="scientific">Faecalibacterium cf. prausnitzii KLE1255</name>
    <dbReference type="NCBI Taxonomy" id="748224"/>
    <lineage>
        <taxon>Bacteria</taxon>
        <taxon>Bacillati</taxon>
        <taxon>Bacillota</taxon>
        <taxon>Clostridia</taxon>
        <taxon>Eubacteriales</taxon>
        <taxon>Oscillospiraceae</taxon>
        <taxon>Faecalibacterium</taxon>
    </lineage>
</organism>
<evidence type="ECO:0000259" key="3">
    <source>
        <dbReference type="Pfam" id="PF01467"/>
    </source>
</evidence>